<evidence type="ECO:0000313" key="5">
    <source>
        <dbReference type="Proteomes" id="UP000623440"/>
    </source>
</evidence>
<comment type="caution">
    <text evidence="4">The sequence shown here is derived from an EMBL/GenBank/DDBJ whole genome shotgun (WGS) entry which is preliminary data.</text>
</comment>
<dbReference type="InterPro" id="IPR011004">
    <property type="entry name" value="Trimer_LpxA-like_sf"/>
</dbReference>
<dbReference type="CDD" id="cd04647">
    <property type="entry name" value="LbH_MAT_like"/>
    <property type="match status" value="1"/>
</dbReference>
<dbReference type="PROSITE" id="PS00101">
    <property type="entry name" value="HEXAPEP_TRANSFERASES"/>
    <property type="match status" value="1"/>
</dbReference>
<keyword evidence="2" id="KW-0808">Transferase</keyword>
<keyword evidence="5" id="KW-1185">Reference proteome</keyword>
<reference evidence="4 5" key="1">
    <citation type="journal article" date="2020" name="ISME J.">
        <title>Comparative genomics reveals insights into cyanobacterial evolution and habitat adaptation.</title>
        <authorList>
            <person name="Chen M.Y."/>
            <person name="Teng W.K."/>
            <person name="Zhao L."/>
            <person name="Hu C.X."/>
            <person name="Zhou Y.K."/>
            <person name="Han B.P."/>
            <person name="Song L.R."/>
            <person name="Shu W.S."/>
        </authorList>
    </citation>
    <scope>NUCLEOTIDE SEQUENCE [LARGE SCALE GENOMIC DNA]</scope>
    <source>
        <strain evidence="4 5">FACHB-838</strain>
    </source>
</reference>
<dbReference type="InterPro" id="IPR051159">
    <property type="entry name" value="Hexapeptide_acetyltransf"/>
</dbReference>
<dbReference type="SUPFAM" id="SSF51161">
    <property type="entry name" value="Trimeric LpxA-like enzymes"/>
    <property type="match status" value="1"/>
</dbReference>
<dbReference type="PANTHER" id="PTHR23416:SF23">
    <property type="entry name" value="ACETYLTRANSFERASE C18B11.09C-RELATED"/>
    <property type="match status" value="1"/>
</dbReference>
<evidence type="ECO:0000313" key="4">
    <source>
        <dbReference type="EMBL" id="MBD2531089.1"/>
    </source>
</evidence>
<organism evidence="4 5">
    <name type="scientific">Nostoc flagelliforme FACHB-838</name>
    <dbReference type="NCBI Taxonomy" id="2692904"/>
    <lineage>
        <taxon>Bacteria</taxon>
        <taxon>Bacillati</taxon>
        <taxon>Cyanobacteriota</taxon>
        <taxon>Cyanophyceae</taxon>
        <taxon>Nostocales</taxon>
        <taxon>Nostocaceae</taxon>
        <taxon>Nostoc</taxon>
    </lineage>
</organism>
<dbReference type="EMBL" id="JACJSI010000029">
    <property type="protein sequence ID" value="MBD2531089.1"/>
    <property type="molecule type" value="Genomic_DNA"/>
</dbReference>
<dbReference type="PANTHER" id="PTHR23416">
    <property type="entry name" value="SIALIC ACID SYNTHASE-RELATED"/>
    <property type="match status" value="1"/>
</dbReference>
<dbReference type="InterPro" id="IPR018357">
    <property type="entry name" value="Hexapep_transf_CS"/>
</dbReference>
<evidence type="ECO:0000256" key="2">
    <source>
        <dbReference type="ARBA" id="ARBA00022679"/>
    </source>
</evidence>
<proteinExistence type="inferred from homology"/>
<evidence type="ECO:0000256" key="3">
    <source>
        <dbReference type="ARBA" id="ARBA00022737"/>
    </source>
</evidence>
<comment type="similarity">
    <text evidence="1">Belongs to the transferase hexapeptide repeat family.</text>
</comment>
<accession>A0ABR8DRF3</accession>
<sequence>MFDIGSRAQVEVGEYALIHGARIVCDAELKIGNYALISWQVVLMDTYRLPFDIAKRRKILERASCQLSQFSNADVPAQPIWIQDNVWIGFDSCILPGVTIGEGAIVGARSVVSEDVPPYTVVAGNPARIVRQLEAGGRKHEL</sequence>
<gene>
    <name evidence="4" type="ORF">H6G97_16465</name>
</gene>
<evidence type="ECO:0000256" key="1">
    <source>
        <dbReference type="ARBA" id="ARBA00007274"/>
    </source>
</evidence>
<protein>
    <submittedName>
        <fullName evidence="4">Acyltransferase</fullName>
    </submittedName>
</protein>
<keyword evidence="4" id="KW-0012">Acyltransferase</keyword>
<dbReference type="GO" id="GO:0016746">
    <property type="term" value="F:acyltransferase activity"/>
    <property type="evidence" value="ECO:0007669"/>
    <property type="project" value="UniProtKB-KW"/>
</dbReference>
<dbReference type="Pfam" id="PF00132">
    <property type="entry name" value="Hexapep"/>
    <property type="match status" value="1"/>
</dbReference>
<dbReference type="InterPro" id="IPR001451">
    <property type="entry name" value="Hexapep"/>
</dbReference>
<dbReference type="Gene3D" id="2.160.10.10">
    <property type="entry name" value="Hexapeptide repeat proteins"/>
    <property type="match status" value="1"/>
</dbReference>
<keyword evidence="3" id="KW-0677">Repeat</keyword>
<name>A0ABR8DRF3_9NOSO</name>
<dbReference type="Proteomes" id="UP000623440">
    <property type="component" value="Unassembled WGS sequence"/>
</dbReference>